<sequence length="204" mass="21276">MSDEAGTPPTEIIVTEGTAPESTETVPSNSPAAPAEPDPKLENTLILELKDGAVTIELLPELAPKHVERIKTLARAGFYDNTPFHRVIEGFMAQGGDPTGTGTGGARDAGYDDLPAEFSPPGKARFVRGTCGMARTANPDSANSQFFIMFAPAPSLDGQYTIWGRVVGGMEAVDKIKRGTGGNGIVQGPDRLVKARVAADAPAG</sequence>
<keyword evidence="2 4" id="KW-0697">Rotamase</keyword>
<dbReference type="InterPro" id="IPR044666">
    <property type="entry name" value="Cyclophilin_A-like"/>
</dbReference>
<dbReference type="Gene3D" id="2.40.100.10">
    <property type="entry name" value="Cyclophilin-like"/>
    <property type="match status" value="1"/>
</dbReference>
<evidence type="ECO:0000256" key="3">
    <source>
        <dbReference type="ARBA" id="ARBA00023235"/>
    </source>
</evidence>
<dbReference type="PROSITE" id="PS50072">
    <property type="entry name" value="CSA_PPIASE_2"/>
    <property type="match status" value="1"/>
</dbReference>
<keyword evidence="8" id="KW-1185">Reference proteome</keyword>
<gene>
    <name evidence="7" type="ORF">H7965_09010</name>
</gene>
<dbReference type="PRINTS" id="PR00153">
    <property type="entry name" value="CSAPPISMRASE"/>
</dbReference>
<dbReference type="InterPro" id="IPR020892">
    <property type="entry name" value="Cyclophilin-type_PPIase_CS"/>
</dbReference>
<dbReference type="InterPro" id="IPR029000">
    <property type="entry name" value="Cyclophilin-like_dom_sf"/>
</dbReference>
<feature type="region of interest" description="Disordered" evidence="5">
    <location>
        <begin position="1"/>
        <end position="40"/>
    </location>
</feature>
<dbReference type="EMBL" id="JACOMF010000008">
    <property type="protein sequence ID" value="MBC4015466.1"/>
    <property type="molecule type" value="Genomic_DNA"/>
</dbReference>
<proteinExistence type="inferred from homology"/>
<evidence type="ECO:0000256" key="1">
    <source>
        <dbReference type="ARBA" id="ARBA00007365"/>
    </source>
</evidence>
<evidence type="ECO:0000313" key="8">
    <source>
        <dbReference type="Proteomes" id="UP000600101"/>
    </source>
</evidence>
<evidence type="ECO:0000259" key="6">
    <source>
        <dbReference type="PROSITE" id="PS50072"/>
    </source>
</evidence>
<name>A0A9X0QWW0_9PROT</name>
<evidence type="ECO:0000256" key="5">
    <source>
        <dbReference type="SAM" id="MobiDB-lite"/>
    </source>
</evidence>
<dbReference type="InterPro" id="IPR002130">
    <property type="entry name" value="Cyclophilin-type_PPIase_dom"/>
</dbReference>
<dbReference type="PANTHER" id="PTHR45625">
    <property type="entry name" value="PEPTIDYL-PROLYL CIS-TRANS ISOMERASE-RELATED"/>
    <property type="match status" value="1"/>
</dbReference>
<dbReference type="Proteomes" id="UP000600101">
    <property type="component" value="Unassembled WGS sequence"/>
</dbReference>
<dbReference type="EC" id="5.2.1.8" evidence="4"/>
<dbReference type="GO" id="GO:0003755">
    <property type="term" value="F:peptidyl-prolyl cis-trans isomerase activity"/>
    <property type="evidence" value="ECO:0007669"/>
    <property type="project" value="UniProtKB-UniRule"/>
</dbReference>
<dbReference type="GO" id="GO:0006457">
    <property type="term" value="P:protein folding"/>
    <property type="evidence" value="ECO:0007669"/>
    <property type="project" value="InterPro"/>
</dbReference>
<evidence type="ECO:0000256" key="2">
    <source>
        <dbReference type="ARBA" id="ARBA00023110"/>
    </source>
</evidence>
<organism evidence="7 8">
    <name type="scientific">Siccirubricoccus deserti</name>
    <dbReference type="NCBI Taxonomy" id="2013562"/>
    <lineage>
        <taxon>Bacteria</taxon>
        <taxon>Pseudomonadati</taxon>
        <taxon>Pseudomonadota</taxon>
        <taxon>Alphaproteobacteria</taxon>
        <taxon>Acetobacterales</taxon>
        <taxon>Roseomonadaceae</taxon>
        <taxon>Siccirubricoccus</taxon>
    </lineage>
</organism>
<feature type="compositionally biased region" description="Polar residues" evidence="5">
    <location>
        <begin position="20"/>
        <end position="31"/>
    </location>
</feature>
<accession>A0A9X0QWW0</accession>
<comment type="catalytic activity">
    <reaction evidence="4">
        <text>[protein]-peptidylproline (omega=180) = [protein]-peptidylproline (omega=0)</text>
        <dbReference type="Rhea" id="RHEA:16237"/>
        <dbReference type="Rhea" id="RHEA-COMP:10747"/>
        <dbReference type="Rhea" id="RHEA-COMP:10748"/>
        <dbReference type="ChEBI" id="CHEBI:83833"/>
        <dbReference type="ChEBI" id="CHEBI:83834"/>
        <dbReference type="EC" id="5.2.1.8"/>
    </reaction>
</comment>
<dbReference type="SUPFAM" id="SSF50891">
    <property type="entry name" value="Cyclophilin-like"/>
    <property type="match status" value="1"/>
</dbReference>
<comment type="caution">
    <text evidence="7">The sequence shown here is derived from an EMBL/GenBank/DDBJ whole genome shotgun (WGS) entry which is preliminary data.</text>
</comment>
<dbReference type="CDD" id="cd00317">
    <property type="entry name" value="cyclophilin"/>
    <property type="match status" value="1"/>
</dbReference>
<reference evidence="7" key="1">
    <citation type="submission" date="2020-08" db="EMBL/GenBank/DDBJ databases">
        <authorList>
            <person name="Hu Y."/>
            <person name="Nguyen S.V."/>
            <person name="Li F."/>
            <person name="Fanning S."/>
        </authorList>
    </citation>
    <scope>NUCLEOTIDE SEQUENCE</scope>
    <source>
        <strain evidence="7">SYSU D8009</strain>
    </source>
</reference>
<dbReference type="PANTHER" id="PTHR45625:SF4">
    <property type="entry name" value="PEPTIDYLPROLYL ISOMERASE DOMAIN AND WD REPEAT-CONTAINING PROTEIN 1"/>
    <property type="match status" value="1"/>
</dbReference>
<evidence type="ECO:0000256" key="4">
    <source>
        <dbReference type="RuleBase" id="RU363019"/>
    </source>
</evidence>
<dbReference type="Pfam" id="PF00160">
    <property type="entry name" value="Pro_isomerase"/>
    <property type="match status" value="1"/>
</dbReference>
<dbReference type="AlphaFoldDB" id="A0A9X0QWW0"/>
<feature type="domain" description="PPIase cyclophilin-type" evidence="6">
    <location>
        <begin position="52"/>
        <end position="204"/>
    </location>
</feature>
<keyword evidence="3 4" id="KW-0413">Isomerase</keyword>
<comment type="function">
    <text evidence="4">PPIases accelerate the folding of proteins. It catalyzes the cis-trans isomerization of proline imidic peptide bonds in oligopeptides.</text>
</comment>
<protein>
    <recommendedName>
        <fullName evidence="4">Peptidyl-prolyl cis-trans isomerase</fullName>
        <shortName evidence="4">PPIase</shortName>
        <ecNumber evidence="4">5.2.1.8</ecNumber>
    </recommendedName>
</protein>
<comment type="similarity">
    <text evidence="1 4">Belongs to the cyclophilin-type PPIase family.</text>
</comment>
<dbReference type="PROSITE" id="PS00170">
    <property type="entry name" value="CSA_PPIASE_1"/>
    <property type="match status" value="1"/>
</dbReference>
<dbReference type="RefSeq" id="WP_186770245.1">
    <property type="nucleotide sequence ID" value="NZ_JACOMF010000008.1"/>
</dbReference>
<evidence type="ECO:0000313" key="7">
    <source>
        <dbReference type="EMBL" id="MBC4015466.1"/>
    </source>
</evidence>